<evidence type="ECO:0000256" key="3">
    <source>
        <dbReference type="SAM" id="MobiDB-lite"/>
    </source>
</evidence>
<dbReference type="InterPro" id="IPR050672">
    <property type="entry name" value="FBXO45-Fsn/SPSB_families"/>
</dbReference>
<evidence type="ECO:0000313" key="6">
    <source>
        <dbReference type="EMBL" id="CAE0432458.1"/>
    </source>
</evidence>
<dbReference type="InterPro" id="IPR035983">
    <property type="entry name" value="Hect_E3_ubiquitin_ligase"/>
</dbReference>
<evidence type="ECO:0000256" key="1">
    <source>
        <dbReference type="ARBA" id="ARBA00022786"/>
    </source>
</evidence>
<dbReference type="Pfam" id="PF00622">
    <property type="entry name" value="SPRY"/>
    <property type="match status" value="1"/>
</dbReference>
<dbReference type="CDD" id="cd11709">
    <property type="entry name" value="SPRY"/>
    <property type="match status" value="1"/>
</dbReference>
<feature type="region of interest" description="Disordered" evidence="3">
    <location>
        <begin position="1034"/>
        <end position="1057"/>
    </location>
</feature>
<sequence>MEEDEIIQYTIELLMEQESKFSDQLNEEVVVGHALLEDETCESVFSENTSSSVKSFFDAPDEASSNSNWLSLALASDGVASIRRARALFKQRERDEQEKKKEVNYNHSLLLLVDECDSRQLLFLCVVLGSMLSVHCARASITGLLNRLGNSSSQKLQENFHLLMQNPKIRLSFLEYIKLVTWRGPTLYDSIKYDRFLNSNGTRVVVQKILYELLLLQPKTKVSKKGSSLSELLLASSLTHLKRASARQYDMVCWGCDGSEQASSAMSLMLDEESLPSNNGGVSNIFCLRNGFLGESHVELSDEDTATQPNVEWATWVLKVLMDAEDAKTVRLSEESKRERFWDVAEGVYSSKVLSSLLNTAETPNMPLKDAVFRLCARTITFARKHLLNHSFFSSSKLKTEVWSRQYLRAVPETKLLQIFTSRLRKERPHRVKFSAYLKGLVALLSSVRLLRQTSTSLNHGGAISTNVTTTDQSLTLIILDVASDSVTLSWSPRCNDYKIEMSNDVQKKKQYVIQYAIGSGQDNVELMKGNEIMDNIFHCYDEDPHTKYHDGKSFSFSSCEKCKDRAWRTVAVLDELTSSQYCCTGLKQDTPYRFRIGVQEKDDEERKDLLIGSKKNMHIIWGPTRRVDTELGPVLMLSPNSCGKNLRLSNKNMTVQNNVNKKWNAVRASTGFTRGIHNWCVYVDKCVSKNIFLGVVTASASLENYVGADNHGWGYLANKAIWHNKGKSHTYGELFKEGDYIGVALDLNIGTLSFSHNGNDLGIAVEGLTEVGELFPAVSLYNKDDKVTLVMPRSGESMSNTEEIANSSSDSKWSGVALANSIIGRISEAMSIIEALQSRSSETALNKDNFLMPISARTIQRVAYRCKLWSKSYLSTTSSERLKVLSNDSGCSESIPASLIVCDPKTLQTWGFQKKNTTIKTPNGEGRVVGVSGGRLYYKVPWIMVPSLVHSMRDSSARTRSDRSVKLLSPPSTIVDEFDAIFSTNPKEEKKPADSKADLSRFSLSRLVVPWNVNTPAGLEELIKQNTENENNIVYKDEQTTPKDAAVSNDQNDDEPDYDDLASLVSRFEAWTGDMDIQLVQYLNALAISRRCEFFQLEWRHLTSPSVSRYPAISGVKLYKIRERAALFIHLNQILQETSQLPDLILGKQANDKPNSKQKIWSPGRLIFYAKPYLLQSLKLEYIDMQSTRSIETKDDLLKKQGTFSFNIQQDRNSWDVIDNIDIAFRGYDVSSMKIQLNSMLVFSSAEAMRIVISTAVKEATMYSSSSLFRPSLNAIEQVGRHRRYYVINNAASNPNKDNQLQRFKAFGQLLRVIIESNFSLTEISFSPLFWKSIAGEKVSLDDLQAVNYEAAILLKEIRQAFGSKGDCASALARLKKSITQPTSKIIGKSSRFVVLPDFGKLPIQITESNVEAFVDAWESWLLYEEDKEEIAAIKEGFGLDALRLFESHNLELLLK</sequence>
<dbReference type="EMBL" id="HBIN01004003">
    <property type="protein sequence ID" value="CAE0432458.1"/>
    <property type="molecule type" value="Transcribed_RNA"/>
</dbReference>
<protein>
    <recommendedName>
        <fullName evidence="7">B30.2/SPRY domain-containing protein</fullName>
    </recommendedName>
</protein>
<name>A0A7S3PFU8_9STRA</name>
<evidence type="ECO:0000256" key="2">
    <source>
        <dbReference type="PROSITE-ProRule" id="PRU00104"/>
    </source>
</evidence>
<comment type="caution">
    <text evidence="2">Lacks conserved residue(s) required for the propagation of feature annotation.</text>
</comment>
<dbReference type="InterPro" id="IPR000569">
    <property type="entry name" value="HECT_dom"/>
</dbReference>
<dbReference type="InterPro" id="IPR013320">
    <property type="entry name" value="ConA-like_dom_sf"/>
</dbReference>
<dbReference type="Gene3D" id="2.60.120.920">
    <property type="match status" value="1"/>
</dbReference>
<feature type="domain" description="HECT" evidence="5">
    <location>
        <begin position="1259"/>
        <end position="1457"/>
    </location>
</feature>
<evidence type="ECO:0000259" key="4">
    <source>
        <dbReference type="PROSITE" id="PS50188"/>
    </source>
</evidence>
<feature type="domain" description="B30.2/SPRY" evidence="4">
    <location>
        <begin position="615"/>
        <end position="797"/>
    </location>
</feature>
<dbReference type="PANTHER" id="PTHR12245">
    <property type="entry name" value="SPRY DOMAIN CONTAINING SOCS BOX PROTEIN"/>
    <property type="match status" value="1"/>
</dbReference>
<evidence type="ECO:0000259" key="5">
    <source>
        <dbReference type="PROSITE" id="PS50237"/>
    </source>
</evidence>
<dbReference type="GO" id="GO:0004842">
    <property type="term" value="F:ubiquitin-protein transferase activity"/>
    <property type="evidence" value="ECO:0007669"/>
    <property type="project" value="InterPro"/>
</dbReference>
<proteinExistence type="predicted"/>
<accession>A0A7S3PFU8</accession>
<dbReference type="SUPFAM" id="SSF56204">
    <property type="entry name" value="Hect, E3 ligase catalytic domain"/>
    <property type="match status" value="1"/>
</dbReference>
<evidence type="ECO:0008006" key="7">
    <source>
        <dbReference type="Google" id="ProtNLM"/>
    </source>
</evidence>
<dbReference type="SMART" id="SM00449">
    <property type="entry name" value="SPRY"/>
    <property type="match status" value="1"/>
</dbReference>
<dbReference type="SUPFAM" id="SSF49899">
    <property type="entry name" value="Concanavalin A-like lectins/glucanases"/>
    <property type="match status" value="1"/>
</dbReference>
<dbReference type="InterPro" id="IPR013783">
    <property type="entry name" value="Ig-like_fold"/>
</dbReference>
<dbReference type="InterPro" id="IPR003877">
    <property type="entry name" value="SPRY_dom"/>
</dbReference>
<dbReference type="Gene3D" id="2.60.40.10">
    <property type="entry name" value="Immunoglobulins"/>
    <property type="match status" value="1"/>
</dbReference>
<dbReference type="PROSITE" id="PS50188">
    <property type="entry name" value="B302_SPRY"/>
    <property type="match status" value="1"/>
</dbReference>
<dbReference type="InterPro" id="IPR001870">
    <property type="entry name" value="B30.2/SPRY"/>
</dbReference>
<dbReference type="PROSITE" id="PS50237">
    <property type="entry name" value="HECT"/>
    <property type="match status" value="1"/>
</dbReference>
<dbReference type="Gene3D" id="3.30.2160.10">
    <property type="entry name" value="Hect, E3 ligase catalytic domain"/>
    <property type="match status" value="1"/>
</dbReference>
<reference evidence="6" key="1">
    <citation type="submission" date="2021-01" db="EMBL/GenBank/DDBJ databases">
        <authorList>
            <person name="Corre E."/>
            <person name="Pelletier E."/>
            <person name="Niang G."/>
            <person name="Scheremetjew M."/>
            <person name="Finn R."/>
            <person name="Kale V."/>
            <person name="Holt S."/>
            <person name="Cochrane G."/>
            <person name="Meng A."/>
            <person name="Brown T."/>
            <person name="Cohen L."/>
        </authorList>
    </citation>
    <scope>NUCLEOTIDE SEQUENCE</scope>
    <source>
        <strain evidence="6">GSBS06</strain>
    </source>
</reference>
<organism evidence="6">
    <name type="scientific">Aplanochytrium stocchinoi</name>
    <dbReference type="NCBI Taxonomy" id="215587"/>
    <lineage>
        <taxon>Eukaryota</taxon>
        <taxon>Sar</taxon>
        <taxon>Stramenopiles</taxon>
        <taxon>Bigyra</taxon>
        <taxon>Labyrinthulomycetes</taxon>
        <taxon>Thraustochytrida</taxon>
        <taxon>Thraustochytriidae</taxon>
        <taxon>Aplanochytrium</taxon>
    </lineage>
</organism>
<gene>
    <name evidence="6" type="ORF">ASTO00021_LOCUS2784</name>
</gene>
<dbReference type="InterPro" id="IPR043136">
    <property type="entry name" value="B30.2/SPRY_sf"/>
</dbReference>
<dbReference type="Pfam" id="PF00632">
    <property type="entry name" value="HECT"/>
    <property type="match status" value="1"/>
</dbReference>
<dbReference type="PANTHER" id="PTHR12245:SF5">
    <property type="entry name" value="SPRY DOMAIN-CONTAINING SOCS BOX PROTEIN 3"/>
    <property type="match status" value="1"/>
</dbReference>
<keyword evidence="1 2" id="KW-0833">Ubl conjugation pathway</keyword>
<dbReference type="Gene3D" id="3.90.1750.10">
    <property type="entry name" value="Hect, E3 ligase catalytic domains"/>
    <property type="match status" value="1"/>
</dbReference>